<evidence type="ECO:0000313" key="6">
    <source>
        <dbReference type="Proteomes" id="UP001153069"/>
    </source>
</evidence>
<proteinExistence type="inferred from homology"/>
<dbReference type="PROSITE" id="PS50156">
    <property type="entry name" value="SSD"/>
    <property type="match status" value="1"/>
</dbReference>
<feature type="transmembrane region" description="Helical" evidence="3">
    <location>
        <begin position="840"/>
        <end position="860"/>
    </location>
</feature>
<feature type="transmembrane region" description="Helical" evidence="3">
    <location>
        <begin position="437"/>
        <end position="459"/>
    </location>
</feature>
<feature type="transmembrane region" description="Helical" evidence="3">
    <location>
        <begin position="302"/>
        <end position="321"/>
    </location>
</feature>
<dbReference type="PANTHER" id="PTHR10796">
    <property type="entry name" value="PATCHED-RELATED"/>
    <property type="match status" value="1"/>
</dbReference>
<accession>A0A9N8DV02</accession>
<dbReference type="Pfam" id="PF12349">
    <property type="entry name" value="Sterol-sensing"/>
    <property type="match status" value="1"/>
</dbReference>
<evidence type="ECO:0000256" key="3">
    <source>
        <dbReference type="SAM" id="Phobius"/>
    </source>
</evidence>
<dbReference type="Proteomes" id="UP001153069">
    <property type="component" value="Unassembled WGS sequence"/>
</dbReference>
<dbReference type="SUPFAM" id="SSF82866">
    <property type="entry name" value="Multidrug efflux transporter AcrB transmembrane domain"/>
    <property type="match status" value="2"/>
</dbReference>
<organism evidence="5 6">
    <name type="scientific">Seminavis robusta</name>
    <dbReference type="NCBI Taxonomy" id="568900"/>
    <lineage>
        <taxon>Eukaryota</taxon>
        <taxon>Sar</taxon>
        <taxon>Stramenopiles</taxon>
        <taxon>Ochrophyta</taxon>
        <taxon>Bacillariophyta</taxon>
        <taxon>Bacillariophyceae</taxon>
        <taxon>Bacillariophycidae</taxon>
        <taxon>Naviculales</taxon>
        <taxon>Naviculaceae</taxon>
        <taxon>Seminavis</taxon>
    </lineage>
</organism>
<dbReference type="PANTHER" id="PTHR10796:SF92">
    <property type="entry name" value="PATCHED-RELATED, ISOFORM A"/>
    <property type="match status" value="1"/>
</dbReference>
<feature type="transmembrane region" description="Helical" evidence="3">
    <location>
        <begin position="771"/>
        <end position="792"/>
    </location>
</feature>
<dbReference type="InterPro" id="IPR053958">
    <property type="entry name" value="HMGCR/SNAP/NPC1-like_SSD"/>
</dbReference>
<dbReference type="EMBL" id="CAICTM010000266">
    <property type="protein sequence ID" value="CAB9506449.1"/>
    <property type="molecule type" value="Genomic_DNA"/>
</dbReference>
<dbReference type="GO" id="GO:0016020">
    <property type="term" value="C:membrane"/>
    <property type="evidence" value="ECO:0007669"/>
    <property type="project" value="TreeGrafter"/>
</dbReference>
<dbReference type="InterPro" id="IPR000731">
    <property type="entry name" value="SSD"/>
</dbReference>
<feature type="transmembrane region" description="Helical" evidence="3">
    <location>
        <begin position="872"/>
        <end position="896"/>
    </location>
</feature>
<keyword evidence="6" id="KW-1185">Reference proteome</keyword>
<dbReference type="OrthoDB" id="190529at2759"/>
<feature type="transmembrane region" description="Helical" evidence="3">
    <location>
        <begin position="798"/>
        <end position="819"/>
    </location>
</feature>
<feature type="transmembrane region" description="Helical" evidence="3">
    <location>
        <begin position="745"/>
        <end position="764"/>
    </location>
</feature>
<feature type="transmembrane region" description="Helical" evidence="3">
    <location>
        <begin position="66"/>
        <end position="87"/>
    </location>
</feature>
<evidence type="ECO:0000313" key="5">
    <source>
        <dbReference type="EMBL" id="CAB9506449.1"/>
    </source>
</evidence>
<dbReference type="InterPro" id="IPR051697">
    <property type="entry name" value="Patched_domain-protein"/>
</dbReference>
<feature type="transmembrane region" description="Helical" evidence="3">
    <location>
        <begin position="364"/>
        <end position="385"/>
    </location>
</feature>
<comment type="caution">
    <text evidence="5">The sequence shown here is derived from an EMBL/GenBank/DDBJ whole genome shotgun (WGS) entry which is preliminary data.</text>
</comment>
<feature type="region of interest" description="Disordered" evidence="2">
    <location>
        <begin position="1"/>
        <end position="27"/>
    </location>
</feature>
<comment type="similarity">
    <text evidence="1">Belongs to the patched family.</text>
</comment>
<reference evidence="5" key="1">
    <citation type="submission" date="2020-06" db="EMBL/GenBank/DDBJ databases">
        <authorList>
            <consortium name="Plant Systems Biology data submission"/>
        </authorList>
    </citation>
    <scope>NUCLEOTIDE SEQUENCE</scope>
    <source>
        <strain evidence="5">D6</strain>
    </source>
</reference>
<dbReference type="AlphaFoldDB" id="A0A9N8DV02"/>
<evidence type="ECO:0000259" key="4">
    <source>
        <dbReference type="PROSITE" id="PS50156"/>
    </source>
</evidence>
<dbReference type="Gene3D" id="1.20.1640.10">
    <property type="entry name" value="Multidrug efflux transporter AcrB transmembrane domain"/>
    <property type="match status" value="2"/>
</dbReference>
<feature type="domain" description="SSD" evidence="4">
    <location>
        <begin position="301"/>
        <end position="459"/>
    </location>
</feature>
<gene>
    <name evidence="5" type="ORF">SEMRO_267_G103420.1</name>
</gene>
<keyword evidence="3" id="KW-0812">Transmembrane</keyword>
<protein>
    <submittedName>
        <fullName evidence="5">Pick C1-like protein 1</fullName>
    </submittedName>
</protein>
<sequence>MQQAIPEQPLASALTSSDAKKAQVSPSSGRSCVDIWKQSTGYLHLGITKSVIAVSLLAARNPKRCIGLVCLVSITLITTGLLTNFYLDPGDEQIFAPVDCLPQEHGRWIDETYPDVRRPTVLTVHADGGNIMTYEAMRRVFQVTDMVRNIDGYATICAGANGDSEGCRLPGPTRFWNHNVTLFEEQTQGSDEVVIQTLSQESLDGAPFPHDLFIGKLQREVVDGHNQTDDSLITFAQAITSLIEIPEWSNGETEAFELKMINLLQPIKDEWAAQGEEQPYRLELYAFRSIPDEVTRAIANDVPLIPCVFAIMAAFTCMVFCRRDIIQSRALLGIGSVVTILLSIMSGFGLVFIIGLPFTSMTSILPFAIFGIGLDDTFIIVGAFLRTDPTKDPVERIRDTMEEAGMSISMTTITTTVAFVMGALTSSIPIIQWLCLYAFPTICIDFLYQITFFVAILVLDERRIAANRRGCCVCFRVKNHDKEDVDTEDVDTDEMDEDVSPVANHVKAPVVDRFMNWYCEHLLHPVVKKIVMIAFLILFGVCIYSTTLLRQDFKPTDFLPEVSYAGEYLDVIDLYSNRKLPILVHFRDVNQSDPQVQQQMIDYLNDLGGLPQVNSTPEVCWVTDFQKLLNGDDPAFQAYSSLFGNNSTLTFTEKLDILLNIPEINDVYGKDIVRNEAGEIVGSSCLFSVNGVDLNDINDQSDFLADQRRVAEAQPANQGGGRFKFFAFDPIYFIWEFYTDVPSELMFTTVSGVVAVTVLAFILIPHWTAALFVFPFMCILYIDLLGMLQFAGLSINPLTYICLVISVGLLVDFIMHILLRYYESAMPTREEKVKDTLRTMGSSILVGGLSTCLGVFPLAFSSSGIIKTVFVMFMAMVALGVAHGLMLLPVILSYVGPSVCIKQEHRANATQETPETSTATGMVPVEFPGEARSVDYTSDSENVLSKEGSFSSQEDLPPDFIPPRVCLERNTSFGTEYSV</sequence>
<keyword evidence="3" id="KW-1133">Transmembrane helix</keyword>
<name>A0A9N8DV02_9STRA</name>
<feature type="transmembrane region" description="Helical" evidence="3">
    <location>
        <begin position="406"/>
        <end position="431"/>
    </location>
</feature>
<feature type="transmembrane region" description="Helical" evidence="3">
    <location>
        <begin position="530"/>
        <end position="549"/>
    </location>
</feature>
<evidence type="ECO:0000256" key="2">
    <source>
        <dbReference type="SAM" id="MobiDB-lite"/>
    </source>
</evidence>
<evidence type="ECO:0000256" key="1">
    <source>
        <dbReference type="ARBA" id="ARBA00005585"/>
    </source>
</evidence>
<keyword evidence="3" id="KW-0472">Membrane</keyword>
<feature type="transmembrane region" description="Helical" evidence="3">
    <location>
        <begin position="330"/>
        <end position="358"/>
    </location>
</feature>